<dbReference type="PANTHER" id="PTHR43775">
    <property type="entry name" value="FATTY ACID SYNTHASE"/>
    <property type="match status" value="1"/>
</dbReference>
<dbReference type="InterPro" id="IPR057326">
    <property type="entry name" value="KR_dom"/>
</dbReference>
<dbReference type="Pfam" id="PF21089">
    <property type="entry name" value="PKS_DH_N"/>
    <property type="match status" value="1"/>
</dbReference>
<name>A0ABX8S1A8_NOCIO</name>
<dbReference type="SMART" id="SM00826">
    <property type="entry name" value="PKS_DH"/>
    <property type="match status" value="1"/>
</dbReference>
<evidence type="ECO:0000256" key="3">
    <source>
        <dbReference type="ARBA" id="ARBA00022679"/>
    </source>
</evidence>
<keyword evidence="10" id="KW-1185">Reference proteome</keyword>
<gene>
    <name evidence="9" type="ORF">KV110_22420</name>
</gene>
<dbReference type="Pfam" id="PF08659">
    <property type="entry name" value="KR"/>
    <property type="match status" value="1"/>
</dbReference>
<dbReference type="Proteomes" id="UP000694257">
    <property type="component" value="Chromosome"/>
</dbReference>
<dbReference type="InterPro" id="IPR020843">
    <property type="entry name" value="ER"/>
</dbReference>
<accession>A0ABX8S1A8</accession>
<feature type="domain" description="Ketosynthase family 3 (KS3)" evidence="7">
    <location>
        <begin position="98"/>
        <end position="521"/>
    </location>
</feature>
<feature type="active site" description="Proton donor; for dehydratase activity" evidence="5">
    <location>
        <position position="1213"/>
    </location>
</feature>
<dbReference type="Pfam" id="PF02801">
    <property type="entry name" value="Ketoacyl-synt_C"/>
    <property type="match status" value="1"/>
</dbReference>
<dbReference type="InterPro" id="IPR014031">
    <property type="entry name" value="Ketoacyl_synth_C"/>
</dbReference>
<dbReference type="InterPro" id="IPR013154">
    <property type="entry name" value="ADH-like_N"/>
</dbReference>
<dbReference type="InterPro" id="IPR020807">
    <property type="entry name" value="PKS_DH"/>
</dbReference>
<evidence type="ECO:0000256" key="4">
    <source>
        <dbReference type="ARBA" id="ARBA00023268"/>
    </source>
</evidence>
<evidence type="ECO:0000313" key="9">
    <source>
        <dbReference type="EMBL" id="QXN95708.1"/>
    </source>
</evidence>
<dbReference type="PROSITE" id="PS00606">
    <property type="entry name" value="KS3_1"/>
    <property type="match status" value="1"/>
</dbReference>
<dbReference type="Pfam" id="PF16197">
    <property type="entry name" value="KAsynt_C_assoc"/>
    <property type="match status" value="1"/>
</dbReference>
<feature type="domain" description="Carrier" evidence="6">
    <location>
        <begin position="2090"/>
        <end position="2165"/>
    </location>
</feature>
<protein>
    <submittedName>
        <fullName evidence="9">SDR family NAD(P)-dependent oxidoreductase</fullName>
    </submittedName>
</protein>
<feature type="region of interest" description="C-terminal hotdog fold" evidence="5">
    <location>
        <begin position="1152"/>
        <end position="1293"/>
    </location>
</feature>
<keyword evidence="4" id="KW-0511">Multifunctional enzyme</keyword>
<dbReference type="Pfam" id="PF08240">
    <property type="entry name" value="ADH_N"/>
    <property type="match status" value="1"/>
</dbReference>
<dbReference type="SMART" id="SM00823">
    <property type="entry name" value="PKS_PP"/>
    <property type="match status" value="2"/>
</dbReference>
<dbReference type="SMART" id="SM00825">
    <property type="entry name" value="PKS_KS"/>
    <property type="match status" value="1"/>
</dbReference>
<dbReference type="InterPro" id="IPR014030">
    <property type="entry name" value="Ketoacyl_synth_N"/>
</dbReference>
<dbReference type="SMART" id="SM01294">
    <property type="entry name" value="PKS_PP_betabranch"/>
    <property type="match status" value="1"/>
</dbReference>
<organism evidence="9 10">
    <name type="scientific">Nocardia iowensis</name>
    <dbReference type="NCBI Taxonomy" id="204891"/>
    <lineage>
        <taxon>Bacteria</taxon>
        <taxon>Bacillati</taxon>
        <taxon>Actinomycetota</taxon>
        <taxon>Actinomycetes</taxon>
        <taxon>Mycobacteriales</taxon>
        <taxon>Nocardiaceae</taxon>
        <taxon>Nocardia</taxon>
    </lineage>
</organism>
<evidence type="ECO:0000313" key="10">
    <source>
        <dbReference type="Proteomes" id="UP000694257"/>
    </source>
</evidence>
<keyword evidence="3" id="KW-0808">Transferase</keyword>
<keyword evidence="1" id="KW-0596">Phosphopantetheine</keyword>
<dbReference type="InterPro" id="IPR009081">
    <property type="entry name" value="PP-bd_ACP"/>
</dbReference>
<dbReference type="CDD" id="cd05195">
    <property type="entry name" value="enoyl_red"/>
    <property type="match status" value="1"/>
</dbReference>
<dbReference type="CDD" id="cd08956">
    <property type="entry name" value="KR_3_FAS_SDR_x"/>
    <property type="match status" value="1"/>
</dbReference>
<keyword evidence="2" id="KW-0597">Phosphoprotein</keyword>
<dbReference type="Pfam" id="PF14765">
    <property type="entry name" value="PS-DH"/>
    <property type="match status" value="1"/>
</dbReference>
<dbReference type="InterPro" id="IPR049551">
    <property type="entry name" value="PKS_DH_C"/>
</dbReference>
<dbReference type="Pfam" id="PF00109">
    <property type="entry name" value="ketoacyl-synt"/>
    <property type="match status" value="1"/>
</dbReference>
<dbReference type="EMBL" id="CP078145">
    <property type="protein sequence ID" value="QXN95708.1"/>
    <property type="molecule type" value="Genomic_DNA"/>
</dbReference>
<dbReference type="SMART" id="SM00822">
    <property type="entry name" value="PKS_KR"/>
    <property type="match status" value="1"/>
</dbReference>
<dbReference type="CDD" id="cd00833">
    <property type="entry name" value="PKS"/>
    <property type="match status" value="1"/>
</dbReference>
<dbReference type="InterPro" id="IPR050091">
    <property type="entry name" value="PKS_NRPS_Biosynth_Enz"/>
</dbReference>
<dbReference type="InterPro" id="IPR014043">
    <property type="entry name" value="Acyl_transferase_dom"/>
</dbReference>
<dbReference type="InterPro" id="IPR049900">
    <property type="entry name" value="PKS_mFAS_DH"/>
</dbReference>
<dbReference type="InterPro" id="IPR032821">
    <property type="entry name" value="PKS_assoc"/>
</dbReference>
<evidence type="ECO:0000259" key="7">
    <source>
        <dbReference type="PROSITE" id="PS52004"/>
    </source>
</evidence>
<evidence type="ECO:0000259" key="6">
    <source>
        <dbReference type="PROSITE" id="PS50075"/>
    </source>
</evidence>
<dbReference type="InterPro" id="IPR020806">
    <property type="entry name" value="PKS_PP-bd"/>
</dbReference>
<dbReference type="Pfam" id="PF13602">
    <property type="entry name" value="ADH_zinc_N_2"/>
    <property type="match status" value="1"/>
</dbReference>
<reference evidence="9 10" key="1">
    <citation type="submission" date="2021-07" db="EMBL/GenBank/DDBJ databases">
        <title>Whole Genome Sequence of Nocardia Iowensis.</title>
        <authorList>
            <person name="Lamm A."/>
            <person name="Collins-Fairclough A.M."/>
            <person name="Bunk B."/>
            <person name="Sproer C."/>
        </authorList>
    </citation>
    <scope>NUCLEOTIDE SEQUENCE [LARGE SCALE GENOMIC DNA]</scope>
    <source>
        <strain evidence="9 10">NRRL 5646</strain>
    </source>
</reference>
<feature type="domain" description="PKS/mFAS DH" evidence="8">
    <location>
        <begin position="1010"/>
        <end position="1293"/>
    </location>
</feature>
<proteinExistence type="predicted"/>
<sequence length="2236" mass="235184">MLRDIVLREVAAVLGDSGPDLVDPAESFQQLGFDSRSAVELRDRLRTATGVELTAVVAFDYPSVDRLVEFLREQLVRAEVAGDVGVVRAGPAEHGGRNEPIAIVGMACRFPGGVESPQDLWRLLVEGRDAISEFPTDRGWPEDLYDPEPGKMGKSYVRHGGFLTGAADFDAAFFGVSPREALTMDPQQRLLMETTWEALETARIVPDSLRGSRTGVYVGMFGSDYVNEQVPPELAGFMLTAMAGSVASGRVSYQLGLQGPALTVDTACSSSLVTMHLASEALRAGKCDLALAGGAAVVGRPGRYLAFCIQRGLSADGRCKSYAADADGTSWSEGSGVVVLERLSDARRNGRRILAVIRGSAVNQDGASNGLAAPNGPAQQQLIHDALADAELSAAEIDAVEGHGTGTVLGDPIEIQALLRTYGARRRAGEPLWLGSVKSNLGHTQAAAGVAGVIKMVMAMRHGLLPRTVNIERPTDHVDWSGGDVRLLIEAEPWPGHGRPRRAAVSTFGISGTNAHLILEEPPHDPAAAPERRSDPPVVPWVVTGASAKALPAQADRLLTQLTESGPGSTAHPVDVGYSLAATRTTFDHRAILLGRDHGALLSALRALATGESRAAGSDSAVLLRGVARPNAKTAVLFPGQGAQRIGMGRRLYETYPVFAAAFDEVCAQFDGAFDVPLRAVVFAEPSSGPTLLDQTAYTQAALFTVEVAIFRLLRSWGLQPDYLIGHSIGELTAAYVAGVWSLADACAVVAARGRLMQELPEGGAMVSITATEEQVSEVLRDHTGAVGIAAVNGPRSIVVSGDEAAVSEVAAVLKDRGATTKRLAVSHAFHSPRMEPMLAAFEQVCLGLTYNQPNVTIVSTLTGKPASADELCSPWYWAAQVRRQVRFMAGARWLLERERVTVFLEAGPGAALGAMVAETAVEVETGAITLAPTMRARRDDDEVLGILTGLATAHCAGAVVDWTTLFAATGARAIELPTYAFQRERYWLELGELGGRVDLRQSGLLDADHPLLAAIVSVPDSPELVCTGRLSLRSHAWLADHAIGDVVLLPGTALVDMALYVGALVDCPRLGELVLRAPLALPADGAVELRVIAGAPQETGVRSLTVYARPQGAADAVPEELTSWTKHAVGVVTPAADERPVVDSAWPPPGAVPVDIGDAYPAFDDLGYRYGPMFRGLTAVWRSESEVFAEVALPDLAREAAGGFGLHPALLDSALHAIAVGGLLPGADAGEVSVPFSWEGLSLYTAGAAALRVRLTAQGSDRIALTATDDTGALVATLDTLSMRSVAPESFGALLAKTAEPLLESAWISTVRQENVAAEANWSAAPTAGLDIVSMAGHQAVVMPFADPPAPADESPTTWPQAVRARIAELLSRTQELVSSEEWATASVVLVTRRSVAVHRGETVDAADATAWGLLRSAQHEHPGRLVLVDVDESADYRDAVEQALATTDEPQVAVRRGVPHVARLRRATADSVGSVDLLAGCAWRLTQHGKGTLTGDNLALVAAERTAEPLAPGQVRIGLRAAGVNFRDVLIVLGMYPDPEAAIGGEGAGVVLEVAADVTEFAVGDRVMGFVSGIGATAVTDRRLLARMPRGWSFAQAAAVPVVFATAYYALVDLAGARAGESLLLHAATGGVGMAAIQLARHLGLELFVTASTPKWDVLRGMGFDDQRIGDSRTLDFEQKFSAATGGRGVDVVLDSLAGDFVDASLRLLGEGGRFLEMGMTDRRDPAAVAARHPGLTYRSFFLMEAGPDRLGQILATLVGLFESGALDPIPTTAWDIRHTPEAFRFLGQARHIGKNVLTLPVPWHPHGTVLITGGTGGLGAVLARHLVGVRGVRHLVLASRRGPNAAGVAELVTELGAAGANVDVVACDVADPDAVAALLAAIAPDHPLTAVIHAAGVLADGLFDSMTETAVATVFRPKVDAAWHLHAATKGLDLAEFVLCSSMAGVLGAPGQANYAAANTFLDALAQSRRVAGLPATSVAWGAWQGIGGMTGQLTEQDWARLRREGFVPLDAVVGTALFDAALASGQTCPVAARIDKSVLSRIGPEQLPPMLRGLVRVPRLAADSGSGRPDKLTARLSGLSPADQRRVVVEVIRSQAAAVLGHSSPDAISADIPFQDIGFDSLAAMEFRNRLEAATGTKLATTIVFDYPTPEALAEYLRAEVAPDARAQVIADIETVERDCAAAQLTDTERATIAARLAALARALDSRETTKAISDLDDAEDSELFEFVERLS</sequence>
<dbReference type="InterPro" id="IPR013968">
    <property type="entry name" value="PKS_KR"/>
</dbReference>
<dbReference type="Pfam" id="PF00698">
    <property type="entry name" value="Acyl_transf_1"/>
    <property type="match status" value="1"/>
</dbReference>
<feature type="active site" description="Proton acceptor; for dehydratase activity" evidence="5">
    <location>
        <position position="1042"/>
    </location>
</feature>
<evidence type="ECO:0000259" key="8">
    <source>
        <dbReference type="PROSITE" id="PS52019"/>
    </source>
</evidence>
<dbReference type="PROSITE" id="PS52019">
    <property type="entry name" value="PKS_MFAS_DH"/>
    <property type="match status" value="1"/>
</dbReference>
<dbReference type="InterPro" id="IPR018201">
    <property type="entry name" value="Ketoacyl_synth_AS"/>
</dbReference>
<dbReference type="PROSITE" id="PS50075">
    <property type="entry name" value="CARRIER"/>
    <property type="match status" value="2"/>
</dbReference>
<dbReference type="SMART" id="SM00827">
    <property type="entry name" value="PKS_AT"/>
    <property type="match status" value="1"/>
</dbReference>
<evidence type="ECO:0000256" key="5">
    <source>
        <dbReference type="PROSITE-ProRule" id="PRU01363"/>
    </source>
</evidence>
<dbReference type="PROSITE" id="PS52004">
    <property type="entry name" value="KS3_2"/>
    <property type="match status" value="1"/>
</dbReference>
<feature type="region of interest" description="N-terminal hotdog fold" evidence="5">
    <location>
        <begin position="1010"/>
        <end position="1140"/>
    </location>
</feature>
<dbReference type="Pfam" id="PF00550">
    <property type="entry name" value="PP-binding"/>
    <property type="match status" value="2"/>
</dbReference>
<dbReference type="Pfam" id="PF22953">
    <property type="entry name" value="SpnB_Rossmann"/>
    <property type="match status" value="1"/>
</dbReference>
<dbReference type="SMART" id="SM00829">
    <property type="entry name" value="PKS_ER"/>
    <property type="match status" value="1"/>
</dbReference>
<dbReference type="InterPro" id="IPR055123">
    <property type="entry name" value="SpnB-like_Rossmann"/>
</dbReference>
<dbReference type="PANTHER" id="PTHR43775:SF51">
    <property type="entry name" value="INACTIVE PHENOLPHTHIOCEROL SYNTHESIS POLYKETIDE SYNTHASE TYPE I PKS1-RELATED"/>
    <property type="match status" value="1"/>
</dbReference>
<feature type="domain" description="Carrier" evidence="6">
    <location>
        <begin position="1"/>
        <end position="75"/>
    </location>
</feature>
<evidence type="ECO:0000256" key="1">
    <source>
        <dbReference type="ARBA" id="ARBA00022450"/>
    </source>
</evidence>
<evidence type="ECO:0000256" key="2">
    <source>
        <dbReference type="ARBA" id="ARBA00022553"/>
    </source>
</evidence>
<dbReference type="InterPro" id="IPR049552">
    <property type="entry name" value="PKS_DH_N"/>
</dbReference>
<dbReference type="InterPro" id="IPR020841">
    <property type="entry name" value="PKS_Beta-ketoAc_synthase_dom"/>
</dbReference>